<dbReference type="RefSeq" id="XP_024731693.1">
    <property type="nucleotide sequence ID" value="XM_024875588.1"/>
</dbReference>
<evidence type="ECO:0000313" key="3">
    <source>
        <dbReference type="Proteomes" id="UP000235371"/>
    </source>
</evidence>
<proteinExistence type="predicted"/>
<dbReference type="InterPro" id="IPR054464">
    <property type="entry name" value="ULD_fung"/>
</dbReference>
<dbReference type="PANTHER" id="PTHR38886">
    <property type="entry name" value="SESA DOMAIN-CONTAINING PROTEIN"/>
    <property type="match status" value="1"/>
</dbReference>
<dbReference type="EMBL" id="KZ613859">
    <property type="protein sequence ID" value="PMD54789.1"/>
    <property type="molecule type" value="Genomic_DNA"/>
</dbReference>
<reference evidence="2 3" key="1">
    <citation type="submission" date="2016-04" db="EMBL/GenBank/DDBJ databases">
        <title>A degradative enzymes factory behind the ericoid mycorrhizal symbiosis.</title>
        <authorList>
            <consortium name="DOE Joint Genome Institute"/>
            <person name="Martino E."/>
            <person name="Morin E."/>
            <person name="Grelet G."/>
            <person name="Kuo A."/>
            <person name="Kohler A."/>
            <person name="Daghino S."/>
            <person name="Barry K."/>
            <person name="Choi C."/>
            <person name="Cichocki N."/>
            <person name="Clum A."/>
            <person name="Copeland A."/>
            <person name="Hainaut M."/>
            <person name="Haridas S."/>
            <person name="Labutti K."/>
            <person name="Lindquist E."/>
            <person name="Lipzen A."/>
            <person name="Khouja H.-R."/>
            <person name="Murat C."/>
            <person name="Ohm R."/>
            <person name="Olson A."/>
            <person name="Spatafora J."/>
            <person name="Veneault-Fourrey C."/>
            <person name="Henrissat B."/>
            <person name="Grigoriev I."/>
            <person name="Martin F."/>
            <person name="Perotto S."/>
        </authorList>
    </citation>
    <scope>NUCLEOTIDE SEQUENCE [LARGE SCALE GENOMIC DNA]</scope>
    <source>
        <strain evidence="2 3">E</strain>
    </source>
</reference>
<gene>
    <name evidence="2" type="ORF">K444DRAFT_539040</name>
</gene>
<organism evidence="2 3">
    <name type="scientific">Hyaloscypha bicolor E</name>
    <dbReference type="NCBI Taxonomy" id="1095630"/>
    <lineage>
        <taxon>Eukaryota</taxon>
        <taxon>Fungi</taxon>
        <taxon>Dikarya</taxon>
        <taxon>Ascomycota</taxon>
        <taxon>Pezizomycotina</taxon>
        <taxon>Leotiomycetes</taxon>
        <taxon>Helotiales</taxon>
        <taxon>Hyaloscyphaceae</taxon>
        <taxon>Hyaloscypha</taxon>
        <taxon>Hyaloscypha bicolor</taxon>
    </lineage>
</organism>
<dbReference type="PANTHER" id="PTHR38886:SF1">
    <property type="entry name" value="NACHT-NTPASE AND P-LOOP NTPASES N-TERMINAL DOMAIN-CONTAINING PROTEIN"/>
    <property type="match status" value="1"/>
</dbReference>
<sequence length="347" mass="39246">MAVPFGFSVGDCIAVCLLIKDAVKALDDSRGASAEYQEVIRELWSLDRALLEVELLSRIYESTIELNALSCTAKRTAEQCRVCIEGFLDTIKRYNKALRQGGSGSVWRDVKGKVLWSILRKDDLSKFRTEINTHSSVLNMLLLTANLSLAKLNDMKLNERLRVSDNQLNQKLDNNTRRLDAQGSVLARLADGILRTYFRTLGTELKSFMTNIWTLSFSSYRILLDLQTRVPREFGPCWIQEPLTFTDALGRIAPIHLELINSWDVFEAVLEARFLNFPGERKIKSREYAISDSASEQDLVRSQAFALAFLPGRRIDMCMLFQEQGFDNCCPGCGQTSDSLDSTATTW</sequence>
<feature type="domain" description="Ubiquitin-like" evidence="1">
    <location>
        <begin position="240"/>
        <end position="322"/>
    </location>
</feature>
<name>A0A2J6SVK3_9HELO</name>
<accession>A0A2J6SVK3</accession>
<keyword evidence="3" id="KW-1185">Reference proteome</keyword>
<evidence type="ECO:0000313" key="2">
    <source>
        <dbReference type="EMBL" id="PMD54789.1"/>
    </source>
</evidence>
<evidence type="ECO:0000259" key="1">
    <source>
        <dbReference type="Pfam" id="PF22893"/>
    </source>
</evidence>
<dbReference type="InParanoid" id="A0A2J6SVK3"/>
<dbReference type="OrthoDB" id="3045089at2759"/>
<protein>
    <recommendedName>
        <fullName evidence="1">Ubiquitin-like domain-containing protein</fullName>
    </recommendedName>
</protein>
<dbReference type="GeneID" id="36583668"/>
<dbReference type="AlphaFoldDB" id="A0A2J6SVK3"/>
<dbReference type="Proteomes" id="UP000235371">
    <property type="component" value="Unassembled WGS sequence"/>
</dbReference>
<dbReference type="Pfam" id="PF22893">
    <property type="entry name" value="ULD_2"/>
    <property type="match status" value="1"/>
</dbReference>